<dbReference type="InterPro" id="IPR004873">
    <property type="entry name" value="BURP_dom"/>
</dbReference>
<dbReference type="AlphaFoldDB" id="A0A803L4S4"/>
<reference evidence="2" key="2">
    <citation type="submission" date="2021-03" db="UniProtKB">
        <authorList>
            <consortium name="EnsemblPlants"/>
        </authorList>
    </citation>
    <scope>IDENTIFICATION</scope>
</reference>
<feature type="domain" description="BURP" evidence="1">
    <location>
        <begin position="23"/>
        <end position="237"/>
    </location>
</feature>
<sequence length="248" mass="28284">MHNDNNVNIEELSSTTSSSDTLFFIEKNLQVGMKLPQDFQKIQIRPILPKHIVQSFPFAYENFTDILSLFSIKFESEDAIDVKDTLHLCFKRPKSTKEISTCAQSIEEVVDFVVRELGTNEVEVKTMDKKMEVPNGRQDYMIKKVKKLDVPGNNAAVCHRIRYPYTVYYCHHQIGIGHYDVTLVSLAGTEVQTTAICHYDTYAWNPKSTPLRALGLKPGDSPLCHFAFLNDMFWNIKPAVSNSLDMAQ</sequence>
<dbReference type="PANTHER" id="PTHR31236">
    <property type="entry name" value="BURP DOMAIN PROTEIN USPL1-LIKE"/>
    <property type="match status" value="1"/>
</dbReference>
<evidence type="ECO:0000259" key="1">
    <source>
        <dbReference type="PROSITE" id="PS51277"/>
    </source>
</evidence>
<organism evidence="2 3">
    <name type="scientific">Chenopodium quinoa</name>
    <name type="common">Quinoa</name>
    <dbReference type="NCBI Taxonomy" id="63459"/>
    <lineage>
        <taxon>Eukaryota</taxon>
        <taxon>Viridiplantae</taxon>
        <taxon>Streptophyta</taxon>
        <taxon>Embryophyta</taxon>
        <taxon>Tracheophyta</taxon>
        <taxon>Spermatophyta</taxon>
        <taxon>Magnoliopsida</taxon>
        <taxon>eudicotyledons</taxon>
        <taxon>Gunneridae</taxon>
        <taxon>Pentapetalae</taxon>
        <taxon>Caryophyllales</taxon>
        <taxon>Chenopodiaceae</taxon>
        <taxon>Chenopodioideae</taxon>
        <taxon>Atripliceae</taxon>
        <taxon>Chenopodium</taxon>
    </lineage>
</organism>
<dbReference type="InterPro" id="IPR044816">
    <property type="entry name" value="BURP"/>
</dbReference>
<protein>
    <recommendedName>
        <fullName evidence="1">BURP domain-containing protein</fullName>
    </recommendedName>
</protein>
<dbReference type="Pfam" id="PF03181">
    <property type="entry name" value="BURP"/>
    <property type="match status" value="1"/>
</dbReference>
<reference evidence="2" key="1">
    <citation type="journal article" date="2017" name="Nature">
        <title>The genome of Chenopodium quinoa.</title>
        <authorList>
            <person name="Jarvis D.E."/>
            <person name="Ho Y.S."/>
            <person name="Lightfoot D.J."/>
            <person name="Schmoeckel S.M."/>
            <person name="Li B."/>
            <person name="Borm T.J.A."/>
            <person name="Ohyanagi H."/>
            <person name="Mineta K."/>
            <person name="Michell C.T."/>
            <person name="Saber N."/>
            <person name="Kharbatia N.M."/>
            <person name="Rupper R.R."/>
            <person name="Sharp A.R."/>
            <person name="Dally N."/>
            <person name="Boughton B.A."/>
            <person name="Woo Y.H."/>
            <person name="Gao G."/>
            <person name="Schijlen E.G.W.M."/>
            <person name="Guo X."/>
            <person name="Momin A.A."/>
            <person name="Negrao S."/>
            <person name="Al-Babili S."/>
            <person name="Gehring C."/>
            <person name="Roessner U."/>
            <person name="Jung C."/>
            <person name="Murphy K."/>
            <person name="Arold S.T."/>
            <person name="Gojobori T."/>
            <person name="van der Linden C.G."/>
            <person name="van Loo E.N."/>
            <person name="Jellen E.N."/>
            <person name="Maughan P.J."/>
            <person name="Tester M."/>
        </authorList>
    </citation>
    <scope>NUCLEOTIDE SEQUENCE [LARGE SCALE GENOMIC DNA]</scope>
    <source>
        <strain evidence="2">cv. PI 614886</strain>
    </source>
</reference>
<dbReference type="SMART" id="SM01045">
    <property type="entry name" value="BURP"/>
    <property type="match status" value="1"/>
</dbReference>
<dbReference type="Gramene" id="AUR62006863-RA">
    <property type="protein sequence ID" value="AUR62006863-RA:cds"/>
    <property type="gene ID" value="AUR62006863"/>
</dbReference>
<accession>A0A803L4S4</accession>
<dbReference type="PANTHER" id="PTHR31236:SF2">
    <property type="entry name" value="BURP DOMAIN PROTEIN RD22"/>
    <property type="match status" value="1"/>
</dbReference>
<dbReference type="EnsemblPlants" id="AUR62006863-RA">
    <property type="protein sequence ID" value="AUR62006863-RA:cds"/>
    <property type="gene ID" value="AUR62006863"/>
</dbReference>
<proteinExistence type="predicted"/>
<evidence type="ECO:0000313" key="3">
    <source>
        <dbReference type="Proteomes" id="UP000596660"/>
    </source>
</evidence>
<dbReference type="OMA" id="AVCHRIR"/>
<evidence type="ECO:0000313" key="2">
    <source>
        <dbReference type="EnsemblPlants" id="AUR62006863-RA:cds"/>
    </source>
</evidence>
<dbReference type="Proteomes" id="UP000596660">
    <property type="component" value="Unplaced"/>
</dbReference>
<dbReference type="PROSITE" id="PS51277">
    <property type="entry name" value="BURP"/>
    <property type="match status" value="1"/>
</dbReference>
<keyword evidence="3" id="KW-1185">Reference proteome</keyword>
<name>A0A803L4S4_CHEQI</name>